<dbReference type="AlphaFoldDB" id="A0A6P8R8E7"/>
<feature type="region of interest" description="Disordered" evidence="1">
    <location>
        <begin position="84"/>
        <end position="107"/>
    </location>
</feature>
<feature type="region of interest" description="Disordered" evidence="1">
    <location>
        <begin position="1"/>
        <end position="20"/>
    </location>
</feature>
<evidence type="ECO:0000313" key="2">
    <source>
        <dbReference type="Proteomes" id="UP000515159"/>
    </source>
</evidence>
<feature type="compositionally biased region" description="Polar residues" evidence="1">
    <location>
        <begin position="1"/>
        <end position="11"/>
    </location>
</feature>
<reference evidence="3" key="1">
    <citation type="submission" date="2025-08" db="UniProtKB">
        <authorList>
            <consortium name="RefSeq"/>
        </authorList>
    </citation>
    <scope>IDENTIFICATION</scope>
</reference>
<feature type="region of interest" description="Disordered" evidence="1">
    <location>
        <begin position="167"/>
        <end position="189"/>
    </location>
</feature>
<dbReference type="KEGG" id="gsh:117358887"/>
<dbReference type="Proteomes" id="UP000515159">
    <property type="component" value="Chromosome 4"/>
</dbReference>
<evidence type="ECO:0000256" key="1">
    <source>
        <dbReference type="SAM" id="MobiDB-lite"/>
    </source>
</evidence>
<dbReference type="GeneID" id="117358887"/>
<protein>
    <submittedName>
        <fullName evidence="3">Uncharacterized protein LOC117358887</fullName>
    </submittedName>
</protein>
<dbReference type="OrthoDB" id="5804959at2759"/>
<gene>
    <name evidence="3" type="primary">LOC117358887</name>
</gene>
<sequence length="238" mass="26747">MTSTYVQTEENTAPGKDVSVQTEIIPKQYITASTQTEEVSQQDDDIMQELRSLREEVKRLRGIREDEAYIDGIVQELSQITKRARDGSPMVTPGPSPQKPTVGVQEMDGDTDSWQLVTSSTGKCRRPRPPFTNSSPSYSFSHQDSSTSTPHLNLKNRFQVLQEETTDVEQDQDQHISPSPGTMDRHTQKKRRVIAIGDSMLRGTEGPICRPDMHSREVCCLPGARIRDVTTCLDRLLT</sequence>
<dbReference type="Gene3D" id="3.40.50.12690">
    <property type="match status" value="1"/>
</dbReference>
<feature type="region of interest" description="Disordered" evidence="1">
    <location>
        <begin position="119"/>
        <end position="151"/>
    </location>
</feature>
<organism evidence="2 3">
    <name type="scientific">Geotrypetes seraphini</name>
    <name type="common">Gaboon caecilian</name>
    <name type="synonym">Caecilia seraphini</name>
    <dbReference type="NCBI Taxonomy" id="260995"/>
    <lineage>
        <taxon>Eukaryota</taxon>
        <taxon>Metazoa</taxon>
        <taxon>Chordata</taxon>
        <taxon>Craniata</taxon>
        <taxon>Vertebrata</taxon>
        <taxon>Euteleostomi</taxon>
        <taxon>Amphibia</taxon>
        <taxon>Gymnophiona</taxon>
        <taxon>Geotrypetes</taxon>
    </lineage>
</organism>
<dbReference type="InParanoid" id="A0A6P8R8E7"/>
<dbReference type="RefSeq" id="XP_033796603.1">
    <property type="nucleotide sequence ID" value="XM_033940712.1"/>
</dbReference>
<proteinExistence type="predicted"/>
<feature type="compositionally biased region" description="Polar residues" evidence="1">
    <location>
        <begin position="131"/>
        <end position="151"/>
    </location>
</feature>
<keyword evidence="2" id="KW-1185">Reference proteome</keyword>
<evidence type="ECO:0000313" key="3">
    <source>
        <dbReference type="RefSeq" id="XP_033796603.1"/>
    </source>
</evidence>
<name>A0A6P8R8E7_GEOSA</name>
<accession>A0A6P8R8E7</accession>